<keyword evidence="1" id="KW-0812">Transmembrane</keyword>
<feature type="transmembrane region" description="Helical" evidence="1">
    <location>
        <begin position="192"/>
        <end position="214"/>
    </location>
</feature>
<protein>
    <recommendedName>
        <fullName evidence="2">Urease accessory protein UreH-like transmembrane domain-containing protein</fullName>
    </recommendedName>
</protein>
<evidence type="ECO:0000313" key="3">
    <source>
        <dbReference type="EMBL" id="SFM34130.1"/>
    </source>
</evidence>
<evidence type="ECO:0000313" key="4">
    <source>
        <dbReference type="Proteomes" id="UP000199470"/>
    </source>
</evidence>
<dbReference type="STRING" id="758825.SAMN02982985_03697"/>
<reference evidence="3 4" key="1">
    <citation type="submission" date="2016-10" db="EMBL/GenBank/DDBJ databases">
        <authorList>
            <person name="de Groot N.N."/>
        </authorList>
    </citation>
    <scope>NUCLEOTIDE SEQUENCE [LARGE SCALE GENOMIC DNA]</scope>
    <source>
        <strain evidence="3 4">ATCC 43154</strain>
    </source>
</reference>
<evidence type="ECO:0000259" key="2">
    <source>
        <dbReference type="Pfam" id="PF13386"/>
    </source>
</evidence>
<sequence length="264" mass="26863">MSGLQLLPVFLVGLAGSVHCVGMCGGIVGALSAASRPKPRPRPVIAIALAQPAATAPAAARPVALADRLARVLAYNGGRIGSYMLAGALAGGVAGGAQSLARMAGVQIGFYWLANLMLVALGLYLMDAWRGLARLEAAGQVVWRRVQPLLKPLLPMDSAAKALALGGLWGWLPCGMVYSVLLTAMLSGSAASGAAVMLAFGLGTLPMLLSLGLLGARLREALQRRAVRVGCGLLVLAFGLLGLARAGNGVSLGWIDALCLTGHP</sequence>
<keyword evidence="1" id="KW-0472">Membrane</keyword>
<dbReference type="PANTHER" id="PTHR42208">
    <property type="entry name" value="HEAVY METAL TRANSPORTER-RELATED"/>
    <property type="match status" value="1"/>
</dbReference>
<gene>
    <name evidence="3" type="ORF">SAMN02982985_03697</name>
</gene>
<dbReference type="AlphaFoldDB" id="A0A1I4Q3B1"/>
<dbReference type="PANTHER" id="PTHR42208:SF1">
    <property type="entry name" value="HEAVY METAL TRANSPORTER"/>
    <property type="match status" value="1"/>
</dbReference>
<keyword evidence="4" id="KW-1185">Reference proteome</keyword>
<dbReference type="OrthoDB" id="9798690at2"/>
<dbReference type="InterPro" id="IPR039447">
    <property type="entry name" value="UreH-like_TM_dom"/>
</dbReference>
<dbReference type="RefSeq" id="WP_093389183.1">
    <property type="nucleotide sequence ID" value="NZ_FOTW01000018.1"/>
</dbReference>
<name>A0A1I4Q3B1_9BURK</name>
<feature type="transmembrane region" description="Helical" evidence="1">
    <location>
        <begin position="162"/>
        <end position="186"/>
    </location>
</feature>
<feature type="transmembrane region" description="Helical" evidence="1">
    <location>
        <begin position="226"/>
        <end position="244"/>
    </location>
</feature>
<organism evidence="3 4">
    <name type="scientific">Rugamonas rubra</name>
    <dbReference type="NCBI Taxonomy" id="758825"/>
    <lineage>
        <taxon>Bacteria</taxon>
        <taxon>Pseudomonadati</taxon>
        <taxon>Pseudomonadota</taxon>
        <taxon>Betaproteobacteria</taxon>
        <taxon>Burkholderiales</taxon>
        <taxon>Oxalobacteraceae</taxon>
        <taxon>Telluria group</taxon>
        <taxon>Rugamonas</taxon>
    </lineage>
</organism>
<keyword evidence="1" id="KW-1133">Transmembrane helix</keyword>
<feature type="domain" description="Urease accessory protein UreH-like transmembrane" evidence="2">
    <location>
        <begin position="9"/>
        <end position="240"/>
    </location>
</feature>
<proteinExistence type="predicted"/>
<dbReference type="EMBL" id="FOTW01000018">
    <property type="protein sequence ID" value="SFM34130.1"/>
    <property type="molecule type" value="Genomic_DNA"/>
</dbReference>
<evidence type="ECO:0000256" key="1">
    <source>
        <dbReference type="SAM" id="Phobius"/>
    </source>
</evidence>
<feature type="transmembrane region" description="Helical" evidence="1">
    <location>
        <begin position="109"/>
        <end position="126"/>
    </location>
</feature>
<dbReference type="Proteomes" id="UP000199470">
    <property type="component" value="Unassembled WGS sequence"/>
</dbReference>
<accession>A0A1I4Q3B1</accession>
<dbReference type="Pfam" id="PF13386">
    <property type="entry name" value="DsbD_2"/>
    <property type="match status" value="1"/>
</dbReference>
<feature type="transmembrane region" description="Helical" evidence="1">
    <location>
        <begin position="80"/>
        <end position="97"/>
    </location>
</feature>